<keyword evidence="3" id="KW-1015">Disulfide bond</keyword>
<keyword evidence="2" id="KW-0813">Transport</keyword>
<protein>
    <submittedName>
        <fullName evidence="6">Pheromone-binding protein-like</fullName>
    </submittedName>
</protein>
<name>A0A6J1MQ28_BICAN</name>
<feature type="disulfide bond" evidence="3">
    <location>
        <begin position="118"/>
        <end position="138"/>
    </location>
</feature>
<dbReference type="OrthoDB" id="7413278at2759"/>
<evidence type="ECO:0000256" key="3">
    <source>
        <dbReference type="PIRSR" id="PIRSR015604-1"/>
    </source>
</evidence>
<accession>A0A6J1MQ28</accession>
<evidence type="ECO:0000313" key="6">
    <source>
        <dbReference type="RefSeq" id="XP_023936564.2"/>
    </source>
</evidence>
<dbReference type="SMART" id="SM00708">
    <property type="entry name" value="PhBP"/>
    <property type="match status" value="1"/>
</dbReference>
<feature type="disulfide bond" evidence="3">
    <location>
        <begin position="40"/>
        <end position="75"/>
    </location>
</feature>
<feature type="chain" id="PRO_5045899835" evidence="4">
    <location>
        <begin position="23"/>
        <end position="163"/>
    </location>
</feature>
<dbReference type="SUPFAM" id="SSF47565">
    <property type="entry name" value="Insect pheromone/odorant-binding proteins"/>
    <property type="match status" value="1"/>
</dbReference>
<dbReference type="Proteomes" id="UP001652582">
    <property type="component" value="Chromosome 20"/>
</dbReference>
<evidence type="ECO:0000256" key="2">
    <source>
        <dbReference type="ARBA" id="ARBA00022448"/>
    </source>
</evidence>
<dbReference type="PRINTS" id="PR00484">
    <property type="entry name" value="PBPGOBP"/>
</dbReference>
<dbReference type="RefSeq" id="XP_023936564.2">
    <property type="nucleotide sequence ID" value="XM_024080796.2"/>
</dbReference>
<evidence type="ECO:0000256" key="1">
    <source>
        <dbReference type="ARBA" id="ARBA00008098"/>
    </source>
</evidence>
<comment type="similarity">
    <text evidence="1">Belongs to the PBP/GOBP family.</text>
</comment>
<feature type="signal peptide" evidence="4">
    <location>
        <begin position="1"/>
        <end position="22"/>
    </location>
</feature>
<dbReference type="KEGG" id="bany:112044821"/>
<dbReference type="InterPro" id="IPR006170">
    <property type="entry name" value="PBP/GOBP"/>
</dbReference>
<organism evidence="5 6">
    <name type="scientific">Bicyclus anynana</name>
    <name type="common">Squinting bush brown butterfly</name>
    <dbReference type="NCBI Taxonomy" id="110368"/>
    <lineage>
        <taxon>Eukaryota</taxon>
        <taxon>Metazoa</taxon>
        <taxon>Ecdysozoa</taxon>
        <taxon>Arthropoda</taxon>
        <taxon>Hexapoda</taxon>
        <taxon>Insecta</taxon>
        <taxon>Pterygota</taxon>
        <taxon>Neoptera</taxon>
        <taxon>Endopterygota</taxon>
        <taxon>Lepidoptera</taxon>
        <taxon>Glossata</taxon>
        <taxon>Ditrysia</taxon>
        <taxon>Papilionoidea</taxon>
        <taxon>Nymphalidae</taxon>
        <taxon>Satyrinae</taxon>
        <taxon>Satyrini</taxon>
        <taxon>Mycalesina</taxon>
        <taxon>Bicyclus</taxon>
    </lineage>
</organism>
<dbReference type="CDD" id="cd23992">
    <property type="entry name" value="PBP_GOBP"/>
    <property type="match status" value="1"/>
</dbReference>
<keyword evidence="4" id="KW-0732">Signal</keyword>
<dbReference type="Pfam" id="PF01395">
    <property type="entry name" value="PBP_GOBP"/>
    <property type="match status" value="1"/>
</dbReference>
<feature type="disulfide bond" evidence="3">
    <location>
        <begin position="71"/>
        <end position="129"/>
    </location>
</feature>
<dbReference type="Gene3D" id="1.10.238.20">
    <property type="entry name" value="Pheromone/general odorant binding protein domain"/>
    <property type="match status" value="1"/>
</dbReference>
<proteinExistence type="inferred from homology"/>
<dbReference type="InterPro" id="IPR006072">
    <property type="entry name" value="Odorant/phero-bd_Lep"/>
</dbReference>
<evidence type="ECO:0000313" key="5">
    <source>
        <dbReference type="Proteomes" id="UP001652582"/>
    </source>
</evidence>
<sequence>MFKVVPIVVFLFISISINEITTNETMKNITSGFLKVLDDCKHELNLSENVLADMYHFWKADHALLHRDTGCAIVCMSKKLNLLDTSGKLHHGNAQEFAVNHGAASDMASKLVSVVHECEQKHDAEEDPCLRALEIAKCFREVMHEMNWAPRMDIIISEVLTEI</sequence>
<dbReference type="GeneID" id="112044821"/>
<reference evidence="6" key="1">
    <citation type="submission" date="2025-08" db="UniProtKB">
        <authorList>
            <consortium name="RefSeq"/>
        </authorList>
    </citation>
    <scope>IDENTIFICATION</scope>
</reference>
<dbReference type="PIRSF" id="PIRSF015604">
    <property type="entry name" value="Odorant/phero_bd"/>
    <property type="match status" value="1"/>
</dbReference>
<dbReference type="AlphaFoldDB" id="A0A6J1MQ28"/>
<gene>
    <name evidence="6" type="primary">LOC112044821</name>
</gene>
<evidence type="ECO:0000256" key="4">
    <source>
        <dbReference type="SAM" id="SignalP"/>
    </source>
</evidence>
<dbReference type="GO" id="GO:0005549">
    <property type="term" value="F:odorant binding"/>
    <property type="evidence" value="ECO:0007669"/>
    <property type="project" value="InterPro"/>
</dbReference>
<dbReference type="InterPro" id="IPR036728">
    <property type="entry name" value="PBP_GOBP_sf"/>
</dbReference>
<keyword evidence="5" id="KW-1185">Reference proteome</keyword>